<reference evidence="1" key="2">
    <citation type="submission" date="2023-05" db="EMBL/GenBank/DDBJ databases">
        <authorList>
            <person name="Schelkunov M.I."/>
        </authorList>
    </citation>
    <scope>NUCLEOTIDE SEQUENCE</scope>
    <source>
        <strain evidence="1">Hsosn_3</strain>
        <tissue evidence="1">Leaf</tissue>
    </source>
</reference>
<evidence type="ECO:0000313" key="1">
    <source>
        <dbReference type="EMBL" id="KAK1351294.1"/>
    </source>
</evidence>
<proteinExistence type="predicted"/>
<dbReference type="AlphaFoldDB" id="A0AAD8GN44"/>
<evidence type="ECO:0000313" key="3">
    <source>
        <dbReference type="Proteomes" id="UP001237642"/>
    </source>
</evidence>
<protein>
    <submittedName>
        <fullName evidence="1">Uncharacterized protein</fullName>
    </submittedName>
</protein>
<organism evidence="1 3">
    <name type="scientific">Heracleum sosnowskyi</name>
    <dbReference type="NCBI Taxonomy" id="360622"/>
    <lineage>
        <taxon>Eukaryota</taxon>
        <taxon>Viridiplantae</taxon>
        <taxon>Streptophyta</taxon>
        <taxon>Embryophyta</taxon>
        <taxon>Tracheophyta</taxon>
        <taxon>Spermatophyta</taxon>
        <taxon>Magnoliopsida</taxon>
        <taxon>eudicotyledons</taxon>
        <taxon>Gunneridae</taxon>
        <taxon>Pentapetalae</taxon>
        <taxon>asterids</taxon>
        <taxon>campanulids</taxon>
        <taxon>Apiales</taxon>
        <taxon>Apiaceae</taxon>
        <taxon>Apioideae</taxon>
        <taxon>apioid superclade</taxon>
        <taxon>Tordylieae</taxon>
        <taxon>Tordyliinae</taxon>
        <taxon>Heracleum</taxon>
    </lineage>
</organism>
<sequence>MASGGSKKRRAEDEWLREMGGAEKVLKAMVMGKKQEEIKDFNLDEYDRCFPKRETLDINPYLSAHDDKLPLRDQIWRKEFYSSYLNHQRKKAQQNKLSRLNIQEEEELHDDKSDVEDPDFVDLLQLDEMERYKTIQYQRDLARYNRDKKKSDGFDVGYYPYRDSAGFEIVLVRKFKGGEYPSEETDYVGDLSHPGFPYSMEHLSDFNEQDPQPWNALPIPSKDNKLPLYLCQFALHQYNIALHQRDDDYDRDDKLYDNVKVLSILKTLKTLDDEHGSRATDDYRGLCLWIVLFLSMVYRFRMKSCSFETAEYWEFISAFALCLSIGLTISTERLDDCPNLEFMFLSFNVVNFLS</sequence>
<dbReference type="EMBL" id="JAUIZM010000049">
    <property type="protein sequence ID" value="KAK1351294.1"/>
    <property type="molecule type" value="Genomic_DNA"/>
</dbReference>
<keyword evidence="3" id="KW-1185">Reference proteome</keyword>
<comment type="caution">
    <text evidence="1">The sequence shown here is derived from an EMBL/GenBank/DDBJ whole genome shotgun (WGS) entry which is preliminary data.</text>
</comment>
<evidence type="ECO:0000313" key="2">
    <source>
        <dbReference type="EMBL" id="KAK1351296.1"/>
    </source>
</evidence>
<reference evidence="1" key="1">
    <citation type="submission" date="2023-02" db="EMBL/GenBank/DDBJ databases">
        <title>Genome of toxic invasive species Heracleum sosnowskyi carries increased number of genes despite the absence of recent whole-genome duplications.</title>
        <authorList>
            <person name="Schelkunov M."/>
            <person name="Shtratnikova V."/>
            <person name="Makarenko M."/>
            <person name="Klepikova A."/>
            <person name="Omelchenko D."/>
            <person name="Novikova G."/>
            <person name="Obukhova E."/>
            <person name="Bogdanov V."/>
            <person name="Penin A."/>
            <person name="Logacheva M."/>
        </authorList>
    </citation>
    <scope>NUCLEOTIDE SEQUENCE</scope>
    <source>
        <strain evidence="1">Hsosn_3</strain>
        <tissue evidence="1">Leaf</tissue>
    </source>
</reference>
<accession>A0AAD8GN44</accession>
<dbReference type="Proteomes" id="UP001237642">
    <property type="component" value="Unassembled WGS sequence"/>
</dbReference>
<gene>
    <name evidence="1" type="ORF">POM88_054481</name>
    <name evidence="2" type="ORF">POM88_054483</name>
</gene>
<dbReference type="EMBL" id="JAUIZM010000049">
    <property type="protein sequence ID" value="KAK1351296.1"/>
    <property type="molecule type" value="Genomic_DNA"/>
</dbReference>
<name>A0AAD8GN44_9APIA</name>